<sequence>MRLEAHARRKTTIDGLPRCHGMFGASGLRAAKTGTPSGALCPESVAGGGSGGG</sequence>
<accession>A0A1V3WV47</accession>
<reference evidence="2 3" key="1">
    <citation type="submission" date="2017-02" db="EMBL/GenBank/DDBJ databases">
        <title>Complete genome sequences of Mycobacterium kansasii strains isolated from rhesus macaques.</title>
        <authorList>
            <person name="Panda A."/>
            <person name="Nagaraj S."/>
            <person name="Zhao X."/>
            <person name="Tettelin H."/>
            <person name="Detolla L.J."/>
        </authorList>
    </citation>
    <scope>NUCLEOTIDE SEQUENCE [LARGE SCALE GENOMIC DNA]</scope>
    <source>
        <strain evidence="2 3">11-3813</strain>
    </source>
</reference>
<protein>
    <submittedName>
        <fullName evidence="2">Uncharacterized protein</fullName>
    </submittedName>
</protein>
<evidence type="ECO:0000256" key="1">
    <source>
        <dbReference type="SAM" id="MobiDB-lite"/>
    </source>
</evidence>
<proteinExistence type="predicted"/>
<organism evidence="2 3">
    <name type="scientific">Mycobacterium kansasii</name>
    <dbReference type="NCBI Taxonomy" id="1768"/>
    <lineage>
        <taxon>Bacteria</taxon>
        <taxon>Bacillati</taxon>
        <taxon>Actinomycetota</taxon>
        <taxon>Actinomycetes</taxon>
        <taxon>Mycobacteriales</taxon>
        <taxon>Mycobacteriaceae</taxon>
        <taxon>Mycobacterium</taxon>
    </lineage>
</organism>
<dbReference type="Proteomes" id="UP000189229">
    <property type="component" value="Unassembled WGS sequence"/>
</dbReference>
<name>A0A1V3WV47_MYCKA</name>
<feature type="region of interest" description="Disordered" evidence="1">
    <location>
        <begin position="31"/>
        <end position="53"/>
    </location>
</feature>
<evidence type="ECO:0000313" key="2">
    <source>
        <dbReference type="EMBL" id="OOK70608.1"/>
    </source>
</evidence>
<evidence type="ECO:0000313" key="3">
    <source>
        <dbReference type="Proteomes" id="UP000189229"/>
    </source>
</evidence>
<gene>
    <name evidence="2" type="ORF">BZL30_6684</name>
</gene>
<dbReference type="AlphaFoldDB" id="A0A1V3WV47"/>
<dbReference type="EMBL" id="MVBM01000006">
    <property type="protein sequence ID" value="OOK70608.1"/>
    <property type="molecule type" value="Genomic_DNA"/>
</dbReference>
<comment type="caution">
    <text evidence="2">The sequence shown here is derived from an EMBL/GenBank/DDBJ whole genome shotgun (WGS) entry which is preliminary data.</text>
</comment>